<feature type="domain" description="CusB-like beta-barrel" evidence="3">
    <location>
        <begin position="244"/>
        <end position="312"/>
    </location>
</feature>
<gene>
    <name evidence="4" type="ORF">DFR31_0983</name>
</gene>
<comment type="similarity">
    <text evidence="1">Belongs to the membrane fusion protein (MFP) (TC 8.A.1) family.</text>
</comment>
<organism evidence="4 5">
    <name type="scientific">Alkalispirillum mobile</name>
    <dbReference type="NCBI Taxonomy" id="85925"/>
    <lineage>
        <taxon>Bacteria</taxon>
        <taxon>Pseudomonadati</taxon>
        <taxon>Pseudomonadota</taxon>
        <taxon>Gammaproteobacteria</taxon>
        <taxon>Chromatiales</taxon>
        <taxon>Ectothiorhodospiraceae</taxon>
        <taxon>Alkalispirillum</taxon>
    </lineage>
</organism>
<dbReference type="Gene3D" id="2.40.30.170">
    <property type="match status" value="1"/>
</dbReference>
<evidence type="ECO:0000256" key="1">
    <source>
        <dbReference type="ARBA" id="ARBA00009477"/>
    </source>
</evidence>
<dbReference type="SUPFAM" id="SSF111369">
    <property type="entry name" value="HlyD-like secretion proteins"/>
    <property type="match status" value="1"/>
</dbReference>
<keyword evidence="5" id="KW-1185">Reference proteome</keyword>
<sequence length="409" mass="44851">MTSKLIKALRWWLPAVLITGIGLYVLQQTGPDLGAPGMGGERQPRPVAVETASLTRGPLQDVRRFTGSLEAANEFDLAARTGGRLRQLMVDIGDTVERGQLIARLDSEEQEQAVAEAKAARDVARAQLAETRAALASARKELDRTRALRERRVASQAELEAAEARVAAEQSREQLATAQIAQREAALAAARVRLSWTEIRADWEGDGDTRVVGERYRDEGASLNAGDPVVSLMDTRTLRAVGFVTERDYAHLHPGQSARLAVDVYPGEPFPATVARLAPRFSPGSRQARLELAVPNPNDRLRPGLFARMAITVGEAEDALWVPRDALVRRGDETGIYLVDDDVDEGEPPRARYQVVVTGVRDGDRVQIREPDLRGDVVTLGQHLIQDGSPLRPERLTDVLARHDEDQEG</sequence>
<dbReference type="InterPro" id="IPR006143">
    <property type="entry name" value="RND_pump_MFP"/>
</dbReference>
<dbReference type="Gene3D" id="2.40.420.20">
    <property type="match status" value="1"/>
</dbReference>
<dbReference type="EMBL" id="RCDA01000001">
    <property type="protein sequence ID" value="RLK51069.1"/>
    <property type="molecule type" value="Genomic_DNA"/>
</dbReference>
<dbReference type="Pfam" id="PF25954">
    <property type="entry name" value="Beta-barrel_RND_2"/>
    <property type="match status" value="1"/>
</dbReference>
<proteinExistence type="inferred from homology"/>
<comment type="caution">
    <text evidence="4">The sequence shown here is derived from an EMBL/GenBank/DDBJ whole genome shotgun (WGS) entry which is preliminary data.</text>
</comment>
<dbReference type="Proteomes" id="UP000275461">
    <property type="component" value="Unassembled WGS sequence"/>
</dbReference>
<name>A0A498C7L0_9GAMM</name>
<evidence type="ECO:0000313" key="5">
    <source>
        <dbReference type="Proteomes" id="UP000275461"/>
    </source>
</evidence>
<dbReference type="Gene3D" id="2.40.50.100">
    <property type="match status" value="1"/>
</dbReference>
<feature type="coiled-coil region" evidence="2">
    <location>
        <begin position="107"/>
        <end position="179"/>
    </location>
</feature>
<dbReference type="InterPro" id="IPR058792">
    <property type="entry name" value="Beta-barrel_RND_2"/>
</dbReference>
<evidence type="ECO:0000259" key="3">
    <source>
        <dbReference type="Pfam" id="PF25954"/>
    </source>
</evidence>
<dbReference type="OrthoDB" id="9800613at2"/>
<dbReference type="Gene3D" id="1.10.287.470">
    <property type="entry name" value="Helix hairpin bin"/>
    <property type="match status" value="1"/>
</dbReference>
<dbReference type="AlphaFoldDB" id="A0A498C7L0"/>
<reference evidence="4 5" key="1">
    <citation type="submission" date="2018-10" db="EMBL/GenBank/DDBJ databases">
        <title>Genomic Encyclopedia of Type Strains, Phase IV (KMG-IV): sequencing the most valuable type-strain genomes for metagenomic binning, comparative biology and taxonomic classification.</title>
        <authorList>
            <person name="Goeker M."/>
        </authorList>
    </citation>
    <scope>NUCLEOTIDE SEQUENCE [LARGE SCALE GENOMIC DNA]</scope>
    <source>
        <strain evidence="4 5">DSM 12769</strain>
    </source>
</reference>
<dbReference type="NCBIfam" id="TIGR01730">
    <property type="entry name" value="RND_mfp"/>
    <property type="match status" value="1"/>
</dbReference>
<protein>
    <submittedName>
        <fullName evidence="4">HlyD family secretion protein</fullName>
    </submittedName>
</protein>
<keyword evidence="2" id="KW-0175">Coiled coil</keyword>
<dbReference type="RefSeq" id="WP_121441510.1">
    <property type="nucleotide sequence ID" value="NZ_RCDA01000001.1"/>
</dbReference>
<dbReference type="GO" id="GO:0015562">
    <property type="term" value="F:efflux transmembrane transporter activity"/>
    <property type="evidence" value="ECO:0007669"/>
    <property type="project" value="TreeGrafter"/>
</dbReference>
<dbReference type="PANTHER" id="PTHR30469">
    <property type="entry name" value="MULTIDRUG RESISTANCE PROTEIN MDTA"/>
    <property type="match status" value="1"/>
</dbReference>
<evidence type="ECO:0000313" key="4">
    <source>
        <dbReference type="EMBL" id="RLK51069.1"/>
    </source>
</evidence>
<evidence type="ECO:0000256" key="2">
    <source>
        <dbReference type="SAM" id="Coils"/>
    </source>
</evidence>
<dbReference type="FunFam" id="2.40.30.170:FF:000010">
    <property type="entry name" value="Efflux RND transporter periplasmic adaptor subunit"/>
    <property type="match status" value="1"/>
</dbReference>
<dbReference type="GO" id="GO:1990281">
    <property type="term" value="C:efflux pump complex"/>
    <property type="evidence" value="ECO:0007669"/>
    <property type="project" value="TreeGrafter"/>
</dbReference>
<accession>A0A498C7L0</accession>
<dbReference type="PANTHER" id="PTHR30469:SF15">
    <property type="entry name" value="HLYD FAMILY OF SECRETION PROTEINS"/>
    <property type="match status" value="1"/>
</dbReference>